<dbReference type="PANTHER" id="PTHR13593">
    <property type="match status" value="1"/>
</dbReference>
<feature type="domain" description="Phosphatidylinositol-specific phospholipase C X" evidence="1">
    <location>
        <begin position="87"/>
        <end position="236"/>
    </location>
</feature>
<dbReference type="PROSITE" id="PS50007">
    <property type="entry name" value="PIPLC_X_DOMAIN"/>
    <property type="match status" value="1"/>
</dbReference>
<dbReference type="AlphaFoldDB" id="A0A8K0SZ76"/>
<dbReference type="SUPFAM" id="SSF51695">
    <property type="entry name" value="PLC-like phosphodiesterases"/>
    <property type="match status" value="1"/>
</dbReference>
<dbReference type="PANTHER" id="PTHR13593:SF113">
    <property type="entry name" value="SI:DKEY-266F7.9"/>
    <property type="match status" value="1"/>
</dbReference>
<evidence type="ECO:0000313" key="2">
    <source>
        <dbReference type="EMBL" id="KAH7324629.1"/>
    </source>
</evidence>
<dbReference type="InterPro" id="IPR000909">
    <property type="entry name" value="PLipase_C_PInositol-sp_X_dom"/>
</dbReference>
<dbReference type="SMART" id="SM00148">
    <property type="entry name" value="PLCXc"/>
    <property type="match status" value="1"/>
</dbReference>
<evidence type="ECO:0000313" key="3">
    <source>
        <dbReference type="Proteomes" id="UP000813444"/>
    </source>
</evidence>
<dbReference type="Gene3D" id="3.20.20.190">
    <property type="entry name" value="Phosphatidylinositol (PI) phosphodiesterase"/>
    <property type="match status" value="1"/>
</dbReference>
<dbReference type="InterPro" id="IPR017946">
    <property type="entry name" value="PLC-like_Pdiesterase_TIM-brl"/>
</dbReference>
<name>A0A8K0SZ76_9HYPO</name>
<sequence length="365" mass="39804">MAASLKTTIPRALLPPPRRQRPLSTLLLLVLLASVSATGLLHLLLSLAPCLGRRDHCYNSYYSPYSFDAAAADRSRWMEALPDAANLSSLSIPGTHDTLTHAAMGEHLQCQNSNLSAQLRAGVRYIDVRARLRDDALHVYHADGDTGVAFEDVLLDAFAFLDANPSEAIVMRLKEESAPVGHNNSFTFEEAFNWHRLEAPATAAGAAKHLRLYDPAAGEPLPTLGALRSGVFLLQNFKAPSGAAYGLAWEGPQMALQDMWIIPDVYHLADKWTAVRTSLERATTEPDDNSRLYLSHLSASVGVLPIEAAAGPLNRTVDGINDLTGQWLRDFEHSEEAVRTGIVIMDFPGKELVDAVLAWNAPLLQ</sequence>
<dbReference type="EMBL" id="JAGPNK010000003">
    <property type="protein sequence ID" value="KAH7324629.1"/>
    <property type="molecule type" value="Genomic_DNA"/>
</dbReference>
<dbReference type="Proteomes" id="UP000813444">
    <property type="component" value="Unassembled WGS sequence"/>
</dbReference>
<dbReference type="GO" id="GO:0006629">
    <property type="term" value="P:lipid metabolic process"/>
    <property type="evidence" value="ECO:0007669"/>
    <property type="project" value="InterPro"/>
</dbReference>
<organism evidence="2 3">
    <name type="scientific">Stachybotrys elegans</name>
    <dbReference type="NCBI Taxonomy" id="80388"/>
    <lineage>
        <taxon>Eukaryota</taxon>
        <taxon>Fungi</taxon>
        <taxon>Dikarya</taxon>
        <taxon>Ascomycota</taxon>
        <taxon>Pezizomycotina</taxon>
        <taxon>Sordariomycetes</taxon>
        <taxon>Hypocreomycetidae</taxon>
        <taxon>Hypocreales</taxon>
        <taxon>Stachybotryaceae</taxon>
        <taxon>Stachybotrys</taxon>
    </lineage>
</organism>
<dbReference type="CDD" id="cd08586">
    <property type="entry name" value="PI-PLCc_BcPLC_like"/>
    <property type="match status" value="1"/>
</dbReference>
<protein>
    <submittedName>
        <fullName evidence="2">Phospholipase C</fullName>
    </submittedName>
</protein>
<dbReference type="GO" id="GO:0008081">
    <property type="term" value="F:phosphoric diester hydrolase activity"/>
    <property type="evidence" value="ECO:0007669"/>
    <property type="project" value="InterPro"/>
</dbReference>
<proteinExistence type="predicted"/>
<reference evidence="2" key="1">
    <citation type="journal article" date="2021" name="Nat. Commun.">
        <title>Genetic determinants of endophytism in the Arabidopsis root mycobiome.</title>
        <authorList>
            <person name="Mesny F."/>
            <person name="Miyauchi S."/>
            <person name="Thiergart T."/>
            <person name="Pickel B."/>
            <person name="Atanasova L."/>
            <person name="Karlsson M."/>
            <person name="Huettel B."/>
            <person name="Barry K.W."/>
            <person name="Haridas S."/>
            <person name="Chen C."/>
            <person name="Bauer D."/>
            <person name="Andreopoulos W."/>
            <person name="Pangilinan J."/>
            <person name="LaButti K."/>
            <person name="Riley R."/>
            <person name="Lipzen A."/>
            <person name="Clum A."/>
            <person name="Drula E."/>
            <person name="Henrissat B."/>
            <person name="Kohler A."/>
            <person name="Grigoriev I.V."/>
            <person name="Martin F.M."/>
            <person name="Hacquard S."/>
        </authorList>
    </citation>
    <scope>NUCLEOTIDE SEQUENCE</scope>
    <source>
        <strain evidence="2">MPI-CAGE-CH-0235</strain>
    </source>
</reference>
<accession>A0A8K0SZ76</accession>
<dbReference type="Pfam" id="PF00388">
    <property type="entry name" value="PI-PLC-X"/>
    <property type="match status" value="1"/>
</dbReference>
<dbReference type="InterPro" id="IPR051057">
    <property type="entry name" value="PI-PLC_domain"/>
</dbReference>
<keyword evidence="3" id="KW-1185">Reference proteome</keyword>
<comment type="caution">
    <text evidence="2">The sequence shown here is derived from an EMBL/GenBank/DDBJ whole genome shotgun (WGS) entry which is preliminary data.</text>
</comment>
<evidence type="ECO:0000259" key="1">
    <source>
        <dbReference type="SMART" id="SM00148"/>
    </source>
</evidence>
<dbReference type="OrthoDB" id="1046782at2759"/>
<gene>
    <name evidence="2" type="ORF">B0I35DRAFT_424650</name>
</gene>